<name>A0AA40EUG1_9PEZI</name>
<protein>
    <submittedName>
        <fullName evidence="3">Uncharacterized protein</fullName>
    </submittedName>
</protein>
<keyword evidence="2" id="KW-0472">Membrane</keyword>
<comment type="caution">
    <text evidence="3">The sequence shown here is derived from an EMBL/GenBank/DDBJ whole genome shotgun (WGS) entry which is preliminary data.</text>
</comment>
<evidence type="ECO:0000313" key="3">
    <source>
        <dbReference type="EMBL" id="KAK0745748.1"/>
    </source>
</evidence>
<feature type="region of interest" description="Disordered" evidence="1">
    <location>
        <begin position="1"/>
        <end position="55"/>
    </location>
</feature>
<organism evidence="3 4">
    <name type="scientific">Schizothecium vesticola</name>
    <dbReference type="NCBI Taxonomy" id="314040"/>
    <lineage>
        <taxon>Eukaryota</taxon>
        <taxon>Fungi</taxon>
        <taxon>Dikarya</taxon>
        <taxon>Ascomycota</taxon>
        <taxon>Pezizomycotina</taxon>
        <taxon>Sordariomycetes</taxon>
        <taxon>Sordariomycetidae</taxon>
        <taxon>Sordariales</taxon>
        <taxon>Schizotheciaceae</taxon>
        <taxon>Schizothecium</taxon>
    </lineage>
</organism>
<reference evidence="3" key="1">
    <citation type="submission" date="2023-06" db="EMBL/GenBank/DDBJ databases">
        <title>Genome-scale phylogeny and comparative genomics of the fungal order Sordariales.</title>
        <authorList>
            <consortium name="Lawrence Berkeley National Laboratory"/>
            <person name="Hensen N."/>
            <person name="Bonometti L."/>
            <person name="Westerberg I."/>
            <person name="Brannstrom I.O."/>
            <person name="Guillou S."/>
            <person name="Cros-Aarteil S."/>
            <person name="Calhoun S."/>
            <person name="Haridas S."/>
            <person name="Kuo A."/>
            <person name="Mondo S."/>
            <person name="Pangilinan J."/>
            <person name="Riley R."/>
            <person name="LaButti K."/>
            <person name="Andreopoulos B."/>
            <person name="Lipzen A."/>
            <person name="Chen C."/>
            <person name="Yanf M."/>
            <person name="Daum C."/>
            <person name="Ng V."/>
            <person name="Clum A."/>
            <person name="Steindorff A."/>
            <person name="Ohm R."/>
            <person name="Martin F."/>
            <person name="Silar P."/>
            <person name="Natvig D."/>
            <person name="Lalanne C."/>
            <person name="Gautier V."/>
            <person name="Ament-velasquez S.L."/>
            <person name="Kruys A."/>
            <person name="Hutchinson M.I."/>
            <person name="Powell A.J."/>
            <person name="Barry K."/>
            <person name="Miller A.N."/>
            <person name="Grigoriev I.V."/>
            <person name="Debuchy R."/>
            <person name="Gladieux P."/>
            <person name="Thoren M.H."/>
            <person name="Johannesson H."/>
        </authorList>
    </citation>
    <scope>NUCLEOTIDE SEQUENCE</scope>
    <source>
        <strain evidence="3">SMH3187-1</strain>
    </source>
</reference>
<keyword evidence="2" id="KW-1133">Transmembrane helix</keyword>
<dbReference type="AlphaFoldDB" id="A0AA40EUG1"/>
<proteinExistence type="predicted"/>
<keyword evidence="4" id="KW-1185">Reference proteome</keyword>
<dbReference type="Proteomes" id="UP001172155">
    <property type="component" value="Unassembled WGS sequence"/>
</dbReference>
<evidence type="ECO:0000256" key="1">
    <source>
        <dbReference type="SAM" id="MobiDB-lite"/>
    </source>
</evidence>
<gene>
    <name evidence="3" type="ORF">B0T18DRAFT_390321</name>
</gene>
<keyword evidence="2" id="KW-0812">Transmembrane</keyword>
<accession>A0AA40EUG1</accession>
<evidence type="ECO:0000256" key="2">
    <source>
        <dbReference type="SAM" id="Phobius"/>
    </source>
</evidence>
<dbReference type="EMBL" id="JAUKUD010000004">
    <property type="protein sequence ID" value="KAK0745748.1"/>
    <property type="molecule type" value="Genomic_DNA"/>
</dbReference>
<sequence>MANQYKQATADDETEIILEDETELAEAELHPQQVGAKAQRQEDGGEESQTGDVLGLDPFDVPTLFSRLPCLKVSEGLHHEEGMFEVGSQSEGGILKPALALGVCFVVVSVAGAFQGKTLKEMLGALFAEADVGNKVVHDHATVPELIENGFRVIHKSGHVKGRVDSASEVRLLKHSIRG</sequence>
<feature type="compositionally biased region" description="Acidic residues" evidence="1">
    <location>
        <begin position="10"/>
        <end position="26"/>
    </location>
</feature>
<feature type="transmembrane region" description="Helical" evidence="2">
    <location>
        <begin position="94"/>
        <end position="114"/>
    </location>
</feature>
<evidence type="ECO:0000313" key="4">
    <source>
        <dbReference type="Proteomes" id="UP001172155"/>
    </source>
</evidence>